<dbReference type="GO" id="GO:0008855">
    <property type="term" value="F:exodeoxyribonuclease VII activity"/>
    <property type="evidence" value="ECO:0007669"/>
    <property type="project" value="UniProtKB-UniRule"/>
</dbReference>
<evidence type="ECO:0000256" key="2">
    <source>
        <dbReference type="ARBA" id="ARBA00022722"/>
    </source>
</evidence>
<dbReference type="CDD" id="cd04489">
    <property type="entry name" value="ExoVII_LU_OBF"/>
    <property type="match status" value="1"/>
</dbReference>
<evidence type="ECO:0000256" key="4">
    <source>
        <dbReference type="ARBA" id="ARBA00022839"/>
    </source>
</evidence>
<sequence>MQQAISLLALNQLIRETLDVHLEPSYWIVAEIGELKQAGQGHAYLDLVEKQGNQIAAKMRANIWAYSYRTIAGRFQATTGQSLRAGMKILAQVTVTFHELYGISLNIKDIDPNFTLGERARIRQEIINRLSKEGMIELNKRYALPTVPQKIAVISSSTAAGYGDFVNQIEQNRFGYKVWYKLYQATLQGTDAAATLISAFQRIEADQNLEKFDVIVLIRGGGAQLDLDCFDDYGLAMAIAKSPLPVLTGIGHERDETIADLVSHTKMKTPTAVAEFILSGFRDFEDSLNLWTKNLSRFAGQMLVQEDKKTTELENRLKNLVRFNLSKNIEKLTFYQNRIKSSYHNQIKFSALSLINLNKNLIKSWKVFIEKENRNLELLEKDLNKSDPNTFFEKGYTRSEINGIPIHKSSPKIGQEMLTFSKNIILSSTINEIKDYGK</sequence>
<keyword evidence="4 5" id="KW-0269">Exonuclease</keyword>
<dbReference type="Pfam" id="PF13742">
    <property type="entry name" value="tRNA_anti_2"/>
    <property type="match status" value="1"/>
</dbReference>
<dbReference type="InterPro" id="IPR020579">
    <property type="entry name" value="Exonuc_VII_lsu_C"/>
</dbReference>
<feature type="domain" description="OB-fold nucleic acid binding" evidence="7">
    <location>
        <begin position="6"/>
        <end position="111"/>
    </location>
</feature>
<dbReference type="GO" id="GO:0006308">
    <property type="term" value="P:DNA catabolic process"/>
    <property type="evidence" value="ECO:0007669"/>
    <property type="project" value="UniProtKB-UniRule"/>
</dbReference>
<evidence type="ECO:0000259" key="7">
    <source>
        <dbReference type="Pfam" id="PF13742"/>
    </source>
</evidence>
<evidence type="ECO:0000256" key="1">
    <source>
        <dbReference type="ARBA" id="ARBA00022490"/>
    </source>
</evidence>
<keyword evidence="2 5" id="KW-0540">Nuclease</keyword>
<keyword evidence="9" id="KW-1185">Reference proteome</keyword>
<dbReference type="Pfam" id="PF02601">
    <property type="entry name" value="Exonuc_VII_L"/>
    <property type="match status" value="1"/>
</dbReference>
<evidence type="ECO:0000259" key="6">
    <source>
        <dbReference type="Pfam" id="PF02601"/>
    </source>
</evidence>
<dbReference type="EMBL" id="JANSUY010000005">
    <property type="protein sequence ID" value="MCR9015371.1"/>
    <property type="molecule type" value="Genomic_DNA"/>
</dbReference>
<dbReference type="InterPro" id="IPR003753">
    <property type="entry name" value="Exonuc_VII_L"/>
</dbReference>
<dbReference type="EC" id="3.1.11.6" evidence="5"/>
<evidence type="ECO:0000313" key="8">
    <source>
        <dbReference type="EMBL" id="MCR9015371.1"/>
    </source>
</evidence>
<feature type="domain" description="Exonuclease VII large subunit C-terminal" evidence="6">
    <location>
        <begin position="137"/>
        <end position="400"/>
    </location>
</feature>
<accession>A0A9X2P3R9</accession>
<name>A0A9X2P3R9_9BACT</name>
<evidence type="ECO:0000313" key="9">
    <source>
        <dbReference type="Proteomes" id="UP001142175"/>
    </source>
</evidence>
<dbReference type="NCBIfam" id="TIGR00237">
    <property type="entry name" value="xseA"/>
    <property type="match status" value="1"/>
</dbReference>
<comment type="catalytic activity">
    <reaction evidence="5">
        <text>Exonucleolytic cleavage in either 5'- to 3'- or 3'- to 5'-direction to yield nucleoside 5'-phosphates.</text>
        <dbReference type="EC" id="3.1.11.6"/>
    </reaction>
</comment>
<protein>
    <recommendedName>
        <fullName evidence="5">Exodeoxyribonuclease 7 large subunit</fullName>
        <ecNumber evidence="5">3.1.11.6</ecNumber>
    </recommendedName>
</protein>
<dbReference type="RefSeq" id="WP_258423228.1">
    <property type="nucleotide sequence ID" value="NZ_JANSUY010000005.1"/>
</dbReference>
<dbReference type="Proteomes" id="UP001142175">
    <property type="component" value="Unassembled WGS sequence"/>
</dbReference>
<dbReference type="GO" id="GO:0003676">
    <property type="term" value="F:nucleic acid binding"/>
    <property type="evidence" value="ECO:0007669"/>
    <property type="project" value="InterPro"/>
</dbReference>
<evidence type="ECO:0000256" key="5">
    <source>
        <dbReference type="RuleBase" id="RU004355"/>
    </source>
</evidence>
<dbReference type="GO" id="GO:0009318">
    <property type="term" value="C:exodeoxyribonuclease VII complex"/>
    <property type="evidence" value="ECO:0007669"/>
    <property type="project" value="UniProtKB-UniRule"/>
</dbReference>
<organism evidence="8 9">
    <name type="scientific">Aquiflexum gelatinilyticum</name>
    <dbReference type="NCBI Taxonomy" id="2961943"/>
    <lineage>
        <taxon>Bacteria</taxon>
        <taxon>Pseudomonadati</taxon>
        <taxon>Bacteroidota</taxon>
        <taxon>Cytophagia</taxon>
        <taxon>Cytophagales</taxon>
        <taxon>Cyclobacteriaceae</taxon>
        <taxon>Aquiflexum</taxon>
    </lineage>
</organism>
<keyword evidence="1" id="KW-0963">Cytoplasm</keyword>
<proteinExistence type="inferred from homology"/>
<dbReference type="InterPro" id="IPR025824">
    <property type="entry name" value="OB-fold_nuc-bd_dom"/>
</dbReference>
<comment type="subcellular location">
    <subcellularLocation>
        <location evidence="5">Cytoplasm</location>
    </subcellularLocation>
</comment>
<dbReference type="PANTHER" id="PTHR30008:SF0">
    <property type="entry name" value="EXODEOXYRIBONUCLEASE 7 LARGE SUBUNIT"/>
    <property type="match status" value="1"/>
</dbReference>
<reference evidence="8" key="1">
    <citation type="submission" date="2022-08" db="EMBL/GenBank/DDBJ databases">
        <authorList>
            <person name="Zhang D."/>
        </authorList>
    </citation>
    <scope>NUCLEOTIDE SEQUENCE</scope>
    <source>
        <strain evidence="8">XJ19-11</strain>
    </source>
</reference>
<dbReference type="PANTHER" id="PTHR30008">
    <property type="entry name" value="EXODEOXYRIBONUCLEASE 7 LARGE SUBUNIT"/>
    <property type="match status" value="1"/>
</dbReference>
<comment type="similarity">
    <text evidence="5">Belongs to the XseA family.</text>
</comment>
<comment type="caution">
    <text evidence="8">The sequence shown here is derived from an EMBL/GenBank/DDBJ whole genome shotgun (WGS) entry which is preliminary data.</text>
</comment>
<keyword evidence="3 5" id="KW-0378">Hydrolase</keyword>
<dbReference type="AlphaFoldDB" id="A0A9X2P3R9"/>
<dbReference type="GO" id="GO:0005737">
    <property type="term" value="C:cytoplasm"/>
    <property type="evidence" value="ECO:0007669"/>
    <property type="project" value="UniProtKB-SubCell"/>
</dbReference>
<gene>
    <name evidence="8" type="primary">xseA</name>
    <name evidence="8" type="ORF">NU887_10020</name>
</gene>
<evidence type="ECO:0000256" key="3">
    <source>
        <dbReference type="ARBA" id="ARBA00022801"/>
    </source>
</evidence>